<dbReference type="Pfam" id="PF20811">
    <property type="entry name" value="PARG_cat_N"/>
    <property type="match status" value="2"/>
</dbReference>
<dbReference type="InterPro" id="IPR013320">
    <property type="entry name" value="ConA-like_dom_sf"/>
</dbReference>
<dbReference type="PROSITE" id="PS00678">
    <property type="entry name" value="WD_REPEATS_1"/>
    <property type="match status" value="1"/>
</dbReference>
<dbReference type="OrthoDB" id="10018316at2759"/>
<dbReference type="FunFam" id="1.10.1540.10:FF:000002">
    <property type="entry name" value="WD repeat and FYVE domain containing 3"/>
    <property type="match status" value="1"/>
</dbReference>
<feature type="compositionally biased region" description="Acidic residues" evidence="8">
    <location>
        <begin position="3562"/>
        <end position="3575"/>
    </location>
</feature>
<keyword evidence="13" id="KW-1185">Reference proteome</keyword>
<dbReference type="OMA" id="STRETIM"/>
<dbReference type="SMART" id="SM01026">
    <property type="entry name" value="Beach"/>
    <property type="match status" value="1"/>
</dbReference>
<accession>A0A026VX02</accession>
<dbReference type="InterPro" id="IPR001680">
    <property type="entry name" value="WD40_rpt"/>
</dbReference>
<evidence type="ECO:0000313" key="12">
    <source>
        <dbReference type="EMBL" id="EZA48323.1"/>
    </source>
</evidence>
<dbReference type="InterPro" id="IPR013083">
    <property type="entry name" value="Znf_RING/FYVE/PHD"/>
</dbReference>
<feature type="compositionally biased region" description="Basic and acidic residues" evidence="8">
    <location>
        <begin position="1011"/>
        <end position="1022"/>
    </location>
</feature>
<dbReference type="InterPro" id="IPR000409">
    <property type="entry name" value="BEACH_dom"/>
</dbReference>
<dbReference type="SUPFAM" id="SSF57903">
    <property type="entry name" value="FYVE/PHD zinc finger"/>
    <property type="match status" value="1"/>
</dbReference>
<dbReference type="CDD" id="cd01201">
    <property type="entry name" value="PH_BEACH"/>
    <property type="match status" value="1"/>
</dbReference>
<dbReference type="InterPro" id="IPR056252">
    <property type="entry name" value="Alfy-like_Arm-like"/>
</dbReference>
<feature type="region of interest" description="Disordered" evidence="8">
    <location>
        <begin position="3022"/>
        <end position="3047"/>
    </location>
</feature>
<dbReference type="InterPro" id="IPR017455">
    <property type="entry name" value="Znf_FYVE-rel"/>
</dbReference>
<dbReference type="Pfam" id="PF14844">
    <property type="entry name" value="PH_BEACH"/>
    <property type="match status" value="1"/>
</dbReference>
<evidence type="ECO:0000256" key="4">
    <source>
        <dbReference type="ARBA" id="ARBA00022771"/>
    </source>
</evidence>
<dbReference type="SMART" id="SM00064">
    <property type="entry name" value="FYVE"/>
    <property type="match status" value="1"/>
</dbReference>
<feature type="region of interest" description="Disordered" evidence="8">
    <location>
        <begin position="3559"/>
        <end position="3580"/>
    </location>
</feature>
<dbReference type="InterPro" id="IPR031570">
    <property type="entry name" value="NBEA/BDCP_DUF4704"/>
</dbReference>
<keyword evidence="2" id="KW-0479">Metal-binding</keyword>
<evidence type="ECO:0000259" key="11">
    <source>
        <dbReference type="PROSITE" id="PS51783"/>
    </source>
</evidence>
<dbReference type="PROSITE" id="PS50294">
    <property type="entry name" value="WD_REPEATS_REGION"/>
    <property type="match status" value="1"/>
</dbReference>
<dbReference type="SUPFAM" id="SSF48371">
    <property type="entry name" value="ARM repeat"/>
    <property type="match status" value="2"/>
</dbReference>
<name>A0A026VX02_OOCBI</name>
<proteinExistence type="predicted"/>
<dbReference type="InterPro" id="IPR011011">
    <property type="entry name" value="Znf_FYVE_PHD"/>
</dbReference>
<dbReference type="InterPro" id="IPR019775">
    <property type="entry name" value="WD40_repeat_CS"/>
</dbReference>
<feature type="compositionally biased region" description="Basic and acidic residues" evidence="8">
    <location>
        <begin position="4375"/>
        <end position="4387"/>
    </location>
</feature>
<feature type="compositionally biased region" description="Basic and acidic residues" evidence="8">
    <location>
        <begin position="1050"/>
        <end position="1073"/>
    </location>
</feature>
<protein>
    <submittedName>
        <fullName evidence="12">WD repeat and FYVE domain-containing protein</fullName>
    </submittedName>
</protein>
<dbReference type="PANTHER" id="PTHR46108:SF4">
    <property type="entry name" value="BLUE CHEESE"/>
    <property type="match status" value="1"/>
</dbReference>
<dbReference type="Pfam" id="PF05028">
    <property type="entry name" value="PARG_cat_C"/>
    <property type="match status" value="1"/>
</dbReference>
<dbReference type="PROSITE" id="PS51783">
    <property type="entry name" value="PH_BEACH"/>
    <property type="match status" value="1"/>
</dbReference>
<sequence length="4546" mass="510543">MQTSVQNRMSESEITFDEEFSPDLFSDVECSTSANTAVISDSSSMSIGINEPEPSDDIPEWKGMDMDEIRKGLGTYEYQEHPPIVASSHHTVLFTLPLLARGAPKPYPTHPIDKWSQGYVRMPHSAHSLYPIEQKSGSRCCRNRWEMIQEALLRTILSSQQLEDAILSYNQIYAQRWNFAALHHFFSEVLDSGESTIFFETLMPKLVQLALQLPVLLTGAVPLLKRHTNGSISLSQLQVASLLANAFFCTFPRRNSSNPQSEYATYPYINFNRLFAAYSEEKQCAPVMEKIKCLLHYFRRVTSKSPEGVITIQRRYIPPEDCPKWSLQDQKLLPLHITSKGTIENEGAGLLQVDFANNAMPCIVLTSVQNRMSESEITFDEEFSPDLFSDVECSTSANTAVISDSSSMSIGINEPEPSDDIPEWKGMDMDEIRKGLGTYEYQEHPPIVASSHHTVLFTLPLLARGAPKPYPTHPIDKWSQGYVRMPHSAHSLYPIEQKSGSRCCRNRWEMIQEALLRTILSSQQLEDAILSYNQIYAQRWNFAALHHFFSEVLDSGESTIFFETLMPKLVQLALQLPVLLTGAVPLLKRHTNGSISLSQLQVASLLANAFFCTFPRRNSSNPQSEYATYPYINFNRLFAAYSEEKQCAPVMEKIKCLLHYFRRVTSKSPEGVITIQRRYIPPEDCPKWSLQDQKLLPLHITSKGTIENEGAGLLQVDFANKYVGGGVLSLGCVQEEIRFVICPELLVTMLVTEELDDTEALVVSGIERYSKYEGYSNTFKWKGNFVDETPRDSSGRRMTSIVAIDALYFRQSSVQFNLDNVTRELNKAYVGFVGSDVCKDNLPAIATGNWGCGAFRGDPKLKVLIQLMAAAVAGRSIVYFTFGDTQLRDDVATMYAHLVQHDIDIARLYSMLSEYRREFASSVHSDFYRFLYNRSRIKPLNKYFLTKTESPSANISNKCLKDTLLKKNKVVSNKDIDNKRYLYSKAKEEEIAEERKILNWIANCEDESDDNAERDTKNKCNETTESNPKEMTNFKTNNFEHNQFADNIVEGEKQKTETVDRKQIEKEQEDKDSSTGNDANPSNLKKSISQDLKEDQDLKKDQDIPKTIKPKLPESNDSESVKISKDYSSESCKEKSLSKKSGQRKISDFFQRISVGGMGSSSTGGLDDCAGGANPQHTALGLMHLKKLFSEYTHPPHPLSDAERDDKLYNMLPLFCKVFGSSPSRDMNEKFWDILAFTQQVSRLMVSEIRRRASNQSTETASCAIVKFLEIENSEESSNGWMLLSALNLLAAGDTSLIQAMTAASVPSTLVKCLYLFCDLPEMNEEDADVTDANSEFSPRERRILLQKIFVQVYIAFREHSHFDHAFPEGSICSLALLQLLVRLCSHPYPAEELARKDDLKLLFSVITSWCPQYNIMWRNSAAEVLTTLSRHGLTQNVVAYIHSKFYHPCYVYLAHDLGAVFIYLTDLTDKGCIAVCIDNMQRVPELAPLEIVEMFVTVSCFLKDSSEVSQTLLDDFRACQGYIFLSEFLLKQAPSRLEQEGRAEAQNAIRNLVLMLASLTKCGHTELKPSQASMGSLFQMLEFTLPQPSNRGESVRNIQAFQVLQSLFVKSNSPFLCCTILDAISNVYHSDNANYFILEGQNTLSQFAEKIHLKNPEIQEKFFQLLEFIVFQLNFVPCKELISLSILLKTNNSISCSIMCMGTLLNILRYNPIFKDVYREVGMLEVFVTCLHRYATLLKDKQAAVDQGLEYTICPEDERLGALVMEALTTLLAGNGQNANVFRECGGARCAHNLVPYVDCRHQALGIVRELILSAGGDDDMATLLGVMHSAPPNALILKTHILKSLLACLRESHRTRTVFRKVGGFVYVMSVLVSLEGQLGPQRAEKSEPCNDIVQRTMQDESQLLTLLHVVFHTISTAMRFEPANAKFFHLEICQSSLCDTLRLLGCFSTQTRITEMDMIPTMSYQNILVSLFTGSVLEPVFPDEMPKTLGYACLLLRLLYDVALDSFDKPNLASLGIRSPSHKQNSVEHKSFDSPGGGKRCIINSLNLSPPAPEPIVVHPGIVVGMLHLLPSISEPSNPQMALALQLYVAEIIKSLVRSERNQQVMCEAGMAGELLSIGRIALQDETHPLHQPLQYIIERLAAQSLEPRDLREFLRLGDPLCCISLDDIELNKNRGGPVPLTRIKTLVSMTTPKDFRAHGSCTLPPFVELDMSAEGFACLYLPSVAPQSTTPPTVVSADNSVLGGIGSGDRLFPPQTGLTYSTWICVDKFSDPRTDPHCVRLLTLVRTPQSARDLICLTAVLSARDKAIIVSTQETPIPIHTQNAGEWEPEGTGECGARVWCPDLLHEGQWHHIAIVLNRAVLKNSSFSLYLDGQHIHSQKLHYITQVPGGGAANLTVASPVYGYIGTPPCWRRYSRLTWKQGPCHLVEEVFNSQNIATLFRLGPHYMGSLQAPQLSGPESLAPLVAEEKVVFGLNAKAMSQLTLAKIRKVYSRADNKSIAKQLGMSSHENATPIRVLHNSAGHLSGPARALGGVVVGYLGVRVFSPKPVATMIDNVGGCSVLLGLIAMAQDVESLYAAVKALVCVVRSNQAAQQEMDRRRGYQTLAMLLRRKCPLLNSHILHLTFSLVGTVDSGRETSAIPNVTAFQDLLCDLQVWHEAPGELLRSLLEHLYELIAESSEKRTNLRLMRDLQLVHKLLHILGDVKLGSTRQILLGLLSILLSQPRQADLLWFGQFIVATLPLCSEKHLVLREGEGNRDGEGESILLRNRCLHLLHSLLFNGTKVNVNMCEEVAKVLGLDWVLLFLQSGLHSTTVVWGLRILVAVCSVQSILQKFKEGTSNGGWLRHTDRNKMALALACHQQMSTGEIKPSGLHVPGFQHLGWLLPQHIDLVPELYFLFIALMMGQPVKLLPTDSELDLDNVWNFMFGVPANHTLPSFASRINLCPEAMVTLLAMVRTMLNSHSNNPEVLPAWLNDYPVTIIQFLFFLYRNFTDFMQVFMSAEVLGALAGTLFPKPVSSSQDSSGASTPADEQEPVLVRSPSKDVGLTNHPAKKFVMDFFKVIVVDSLSLPVTAKSPAIDLVLEAWPEHASTGQQMRYQTEVLSILMEHLLAADVLIGEQAALPVVPGGSVNNITNNVCYVAARIVDKLWQGALTKDPHEVFDFIVKLIGQAKRRPGAVSMEGLHHCLNRTILFLLSRATDSIADQMAVLEALHKLTTHRLLVFGAGNHELEFIGCLTYCLLQLTADIKIMLDTNMKTTWHVNPQVESSDDRLTSHQGHNLMAVAATRVWEELYVCKKPAIEEVFKVTLPTPVANERAPELAVVREQVHEAASKLWLNYVVSERRASYRVPWELHNQIQSKIQKVTGGLTRLASRTKVRKEESMRVRLRLHQNTVAQWTEEHVALVRELAAMRRLQHQQTNLHTQRYVYQEWLQTETELTRERGLWGPPTSTKLDKWMLDMTEGPCRMRKKMMKNELFYIQYPYRPELEHPDNKQLKYKVATSTDSKEYYLKQLGNSSGMFERERDPVIDDIPLNVNEASTESEPPMVPCTLERHASEPDEAPEDNEQEEENNQAVPDNQTLLRLLEEHEKISHMFRCARIQGLDTTEGLLLFGKEHFYVIDGFTLSKSREIRDIESLPEAYEPILPSPGSPRRSRAMRQCSKFNYEDIREVHKRRYLLQPMALEVFSGDGRNYLLAFPRKVRNKVYQRFMTFATAIADSAQQSVAGQRRTANVEQATGLLSNLIGETSVTQRWVRGEISNFQYLMHLNTLAGRSYNDLMQYPIFPWILADYDSEELDLTDSSTFRDFGKPMGAQSPERLLQFKKRYKEWDDPHGETPPYHYGTHYSSAMIVCSYLVRMEPFTQHFLRLQGGHFDLADRMFNSIKEAWLSASKHNMADVKELIPEFFYLPEFLVNSNHFDLGSKQSGVQLGDIVLPPWAKQDPREFIRVHRLALECDYVSQHLHQWIDLIFGCKQNGPAAVEAVNVFHHLFYEGNVDIYNIDDPLKKNATIGFINNFGQIPKQLFKKPHPAKKMTQRTSVIDPGPITPGLSITTSDKLFFHNLDNLKPSLQPIKELKGPVGQILHVDKAVLAVEQNKTLIPPSYNKYVAWGFADHSLRIGNYDSDKAIFVGEAMMQSSGEIVACVCPSSKLIVTAGTSSVVTVWEYAKRQLSIKQCLYGHTDAVTCLSSSPAYNVIVSGSRDGTAIIWDLSRCLFVRQLRGHAGPVAAVAINELTGDIATCAATWLHVWSINGEELASVNTCVGRADRMQQILCVAFSQTHEWDSQNVIMTGSTDGVARMWSMDYVQVPAEEEKPEEVVTTKQKNEVQNTEVSQTETTMKRVQELVKQMSISAEGSGILMKSGSESSLSEAENAKEASRHHEEKEECSDNESSNGSSNKPSPQNNHASLVVLRRKSRGNPMFRKSEGGGRADSEGTQTRDHRTVYVGDTRGRVFSWSVCEQPGRTVADHWLKDEGADSCVGCGVRFNLYERRHHCRNCGQVFCSRCSRFESKISRLGILKPVRVCQGCYSSLRSQNNSTESNT</sequence>
<feature type="region of interest" description="Disordered" evidence="8">
    <location>
        <begin position="1008"/>
        <end position="1127"/>
    </location>
</feature>
<feature type="domain" description="BEACH" evidence="10">
    <location>
        <begin position="3742"/>
        <end position="4035"/>
    </location>
</feature>
<dbReference type="InterPro" id="IPR051944">
    <property type="entry name" value="BEACH_domain_protein"/>
</dbReference>
<evidence type="ECO:0000256" key="3">
    <source>
        <dbReference type="ARBA" id="ARBA00022737"/>
    </source>
</evidence>
<dbReference type="SMART" id="SM00320">
    <property type="entry name" value="WD40"/>
    <property type="match status" value="4"/>
</dbReference>
<dbReference type="InterPro" id="IPR011993">
    <property type="entry name" value="PH-like_dom_sf"/>
</dbReference>
<evidence type="ECO:0000256" key="5">
    <source>
        <dbReference type="ARBA" id="ARBA00022833"/>
    </source>
</evidence>
<dbReference type="Pfam" id="PF23295">
    <property type="entry name" value="Arm_4"/>
    <property type="match status" value="1"/>
</dbReference>
<dbReference type="Gene3D" id="2.30.29.30">
    <property type="entry name" value="Pleckstrin-homology domain (PH domain)/Phosphotyrosine-binding domain (PTB)"/>
    <property type="match status" value="1"/>
</dbReference>
<dbReference type="InterPro" id="IPR023362">
    <property type="entry name" value="PH-BEACH_dom"/>
</dbReference>
<dbReference type="InterPro" id="IPR036322">
    <property type="entry name" value="WD40_repeat_dom_sf"/>
</dbReference>
<dbReference type="Pfam" id="PF01363">
    <property type="entry name" value="FYVE"/>
    <property type="match status" value="1"/>
</dbReference>
<evidence type="ECO:0000259" key="10">
    <source>
        <dbReference type="PROSITE" id="PS50197"/>
    </source>
</evidence>
<dbReference type="GO" id="GO:0004649">
    <property type="term" value="F:poly(ADP-ribose) glycohydrolase activity"/>
    <property type="evidence" value="ECO:0007669"/>
    <property type="project" value="InterPro"/>
</dbReference>
<dbReference type="SUPFAM" id="SSF50729">
    <property type="entry name" value="PH domain-like"/>
    <property type="match status" value="1"/>
</dbReference>
<feature type="domain" description="BEACH-type PH" evidence="11">
    <location>
        <begin position="3590"/>
        <end position="3714"/>
    </location>
</feature>
<dbReference type="InterPro" id="IPR015943">
    <property type="entry name" value="WD40/YVTN_repeat-like_dom_sf"/>
</dbReference>
<keyword evidence="4 6" id="KW-0863">Zinc-finger</keyword>
<dbReference type="InterPro" id="IPR048362">
    <property type="entry name" value="PARG_helical"/>
</dbReference>
<evidence type="ECO:0000256" key="8">
    <source>
        <dbReference type="SAM" id="MobiDB-lite"/>
    </source>
</evidence>
<dbReference type="InterPro" id="IPR000306">
    <property type="entry name" value="Znf_FYVE"/>
</dbReference>
<feature type="compositionally biased region" description="Polar residues" evidence="8">
    <location>
        <begin position="4329"/>
        <end position="4340"/>
    </location>
</feature>
<dbReference type="Pfam" id="PF02138">
    <property type="entry name" value="Beach"/>
    <property type="match status" value="1"/>
</dbReference>
<dbReference type="PROSITE" id="PS50178">
    <property type="entry name" value="ZF_FYVE"/>
    <property type="match status" value="1"/>
</dbReference>
<dbReference type="SUPFAM" id="SSF50978">
    <property type="entry name" value="WD40 repeat-like"/>
    <property type="match status" value="1"/>
</dbReference>
<evidence type="ECO:0000256" key="6">
    <source>
        <dbReference type="PROSITE-ProRule" id="PRU00091"/>
    </source>
</evidence>
<dbReference type="SUPFAM" id="SSF81837">
    <property type="entry name" value="BEACH domain"/>
    <property type="match status" value="1"/>
</dbReference>
<dbReference type="Gene3D" id="2.130.10.10">
    <property type="entry name" value="YVTN repeat-like/Quinoprotein amine dehydrogenase"/>
    <property type="match status" value="1"/>
</dbReference>
<dbReference type="Pfam" id="PF00400">
    <property type="entry name" value="WD40"/>
    <property type="match status" value="2"/>
</dbReference>
<evidence type="ECO:0000256" key="1">
    <source>
        <dbReference type="ARBA" id="ARBA00022574"/>
    </source>
</evidence>
<dbReference type="GO" id="GO:0008270">
    <property type="term" value="F:zinc ion binding"/>
    <property type="evidence" value="ECO:0007669"/>
    <property type="project" value="UniProtKB-KW"/>
</dbReference>
<feature type="compositionally biased region" description="Polar residues" evidence="8">
    <location>
        <begin position="4393"/>
        <end position="4410"/>
    </location>
</feature>
<keyword evidence="1 7" id="KW-0853">WD repeat</keyword>
<dbReference type="PANTHER" id="PTHR46108">
    <property type="entry name" value="BLUE CHEESE"/>
    <property type="match status" value="1"/>
</dbReference>
<feature type="repeat" description="WD" evidence="7">
    <location>
        <begin position="4180"/>
        <end position="4214"/>
    </location>
</feature>
<feature type="domain" description="FYVE-type" evidence="9">
    <location>
        <begin position="4476"/>
        <end position="4536"/>
    </location>
</feature>
<organism evidence="12 13">
    <name type="scientific">Ooceraea biroi</name>
    <name type="common">Clonal raider ant</name>
    <name type="synonym">Cerapachys biroi</name>
    <dbReference type="NCBI Taxonomy" id="2015173"/>
    <lineage>
        <taxon>Eukaryota</taxon>
        <taxon>Metazoa</taxon>
        <taxon>Ecdysozoa</taxon>
        <taxon>Arthropoda</taxon>
        <taxon>Hexapoda</taxon>
        <taxon>Insecta</taxon>
        <taxon>Pterygota</taxon>
        <taxon>Neoptera</taxon>
        <taxon>Endopterygota</taxon>
        <taxon>Hymenoptera</taxon>
        <taxon>Apocrita</taxon>
        <taxon>Aculeata</taxon>
        <taxon>Formicoidea</taxon>
        <taxon>Formicidae</taxon>
        <taxon>Dorylinae</taxon>
        <taxon>Ooceraea</taxon>
    </lineage>
</organism>
<feature type="compositionally biased region" description="Basic and acidic residues" evidence="8">
    <location>
        <begin position="4426"/>
        <end position="4442"/>
    </location>
</feature>
<feature type="compositionally biased region" description="Polar residues" evidence="8">
    <location>
        <begin position="1074"/>
        <end position="1089"/>
    </location>
</feature>
<feature type="compositionally biased region" description="Basic and acidic residues" evidence="8">
    <location>
        <begin position="4319"/>
        <end position="4328"/>
    </location>
</feature>
<dbReference type="InterPro" id="IPR016024">
    <property type="entry name" value="ARM-type_fold"/>
</dbReference>
<dbReference type="EMBL" id="KK107648">
    <property type="protein sequence ID" value="EZA48323.1"/>
    <property type="molecule type" value="Genomic_DNA"/>
</dbReference>
<feature type="region of interest" description="Disordered" evidence="8">
    <location>
        <begin position="4359"/>
        <end position="4442"/>
    </location>
</feature>
<dbReference type="PROSITE" id="PS50082">
    <property type="entry name" value="WD_REPEATS_2"/>
    <property type="match status" value="1"/>
</dbReference>
<evidence type="ECO:0000256" key="2">
    <source>
        <dbReference type="ARBA" id="ARBA00022723"/>
    </source>
</evidence>
<dbReference type="InterPro" id="IPR046372">
    <property type="entry name" value="PARG_cat_C"/>
</dbReference>
<dbReference type="Gene3D" id="1.10.1540.10">
    <property type="entry name" value="BEACH domain"/>
    <property type="match status" value="1"/>
</dbReference>
<dbReference type="Gene3D" id="3.30.40.10">
    <property type="entry name" value="Zinc/RING finger domain, C3HC4 (zinc finger)"/>
    <property type="match status" value="1"/>
</dbReference>
<keyword evidence="5" id="KW-0862">Zinc</keyword>
<dbReference type="Proteomes" id="UP000053097">
    <property type="component" value="Unassembled WGS sequence"/>
</dbReference>
<evidence type="ECO:0000256" key="7">
    <source>
        <dbReference type="PROSITE-ProRule" id="PRU00221"/>
    </source>
</evidence>
<dbReference type="CDD" id="cd15719">
    <property type="entry name" value="FYVE_WDFY3"/>
    <property type="match status" value="1"/>
</dbReference>
<feature type="compositionally biased region" description="Polar residues" evidence="8">
    <location>
        <begin position="1023"/>
        <end position="1045"/>
    </location>
</feature>
<gene>
    <name evidence="12" type="ORF">X777_13837</name>
</gene>
<dbReference type="GO" id="GO:0006282">
    <property type="term" value="P:regulation of DNA repair"/>
    <property type="evidence" value="ECO:0007669"/>
    <property type="project" value="InterPro"/>
</dbReference>
<evidence type="ECO:0000259" key="9">
    <source>
        <dbReference type="PROSITE" id="PS50178"/>
    </source>
</evidence>
<feature type="region of interest" description="Disordered" evidence="8">
    <location>
        <begin position="4315"/>
        <end position="4341"/>
    </location>
</feature>
<dbReference type="Pfam" id="PF15787">
    <property type="entry name" value="DUF4704"/>
    <property type="match status" value="1"/>
</dbReference>
<dbReference type="CDD" id="cd06071">
    <property type="entry name" value="Beach"/>
    <property type="match status" value="1"/>
</dbReference>
<reference evidence="12 13" key="1">
    <citation type="journal article" date="2014" name="Curr. Biol.">
        <title>The genome of the clonal raider ant Cerapachys biroi.</title>
        <authorList>
            <person name="Oxley P.R."/>
            <person name="Ji L."/>
            <person name="Fetter-Pruneda I."/>
            <person name="McKenzie S.K."/>
            <person name="Li C."/>
            <person name="Hu H."/>
            <person name="Zhang G."/>
            <person name="Kronauer D.J."/>
        </authorList>
    </citation>
    <scope>NUCLEOTIDE SEQUENCE [LARGE SCALE GENOMIC DNA]</scope>
</reference>
<dbReference type="InterPro" id="IPR036372">
    <property type="entry name" value="BEACH_dom_sf"/>
</dbReference>
<dbReference type="PROSITE" id="PS50197">
    <property type="entry name" value="BEACH"/>
    <property type="match status" value="1"/>
</dbReference>
<feature type="compositionally biased region" description="Basic and acidic residues" evidence="8">
    <location>
        <begin position="1091"/>
        <end position="1127"/>
    </location>
</feature>
<dbReference type="STRING" id="2015173.A0A026VX02"/>
<keyword evidence="3" id="KW-0677">Repeat</keyword>
<dbReference type="SUPFAM" id="SSF49899">
    <property type="entry name" value="Concanavalin A-like lectins/glucanases"/>
    <property type="match status" value="1"/>
</dbReference>
<evidence type="ECO:0000313" key="13">
    <source>
        <dbReference type="Proteomes" id="UP000053097"/>
    </source>
</evidence>